<protein>
    <submittedName>
        <fullName evidence="3">Glycosyl transferase</fullName>
    </submittedName>
</protein>
<dbReference type="PROSITE" id="PS50005">
    <property type="entry name" value="TPR"/>
    <property type="match status" value="1"/>
</dbReference>
<sequence length="358" mass="41745">MLGISLCMIVKNEEESLGRCLSSVRDVVDEIVIVDTGSTDRTKEIAASFGAAIYDFEWIDHFAAARNYAFDRATQPFILWLDADDVVEPEDRARLKTLKEENDEDFPYDSVSMNYHLTFDHKGNPVFSLRRNRLVRRSLGFRWIGPVHEYLAVFGRILHSDIAVTHRKERLHTDRNLRIYLKRRDAGETFSPRDQYYFANELRDNRRNEEAIEWYGRFLDGGKGWVEDNIGACMKQADCYGRLKNSKGQLASLFRSFGYDTPRPEICCELGSVFIRQERFEQAIYWFRQALTVERPAGNMGSTDHATSTWLPHLQLTVCYDRIGNRAKALEHHRQAMTFNPDHPSIRYNENYFNKTKT</sequence>
<comment type="caution">
    <text evidence="3">The sequence shown here is derived from an EMBL/GenBank/DDBJ whole genome shotgun (WGS) entry which is preliminary data.</text>
</comment>
<dbReference type="PANTHER" id="PTHR43630:SF2">
    <property type="entry name" value="GLYCOSYLTRANSFERASE"/>
    <property type="match status" value="1"/>
</dbReference>
<gene>
    <name evidence="3" type="ORF">PAT3040_00804</name>
</gene>
<proteinExistence type="predicted"/>
<keyword evidence="1" id="KW-0802">TPR repeat</keyword>
<dbReference type="GO" id="GO:0016740">
    <property type="term" value="F:transferase activity"/>
    <property type="evidence" value="ECO:0007669"/>
    <property type="project" value="UniProtKB-KW"/>
</dbReference>
<dbReference type="SMART" id="SM00028">
    <property type="entry name" value="TPR"/>
    <property type="match status" value="2"/>
</dbReference>
<keyword evidence="3" id="KW-0808">Transferase</keyword>
<accession>A0A2R5EIE2</accession>
<dbReference type="PANTHER" id="PTHR43630">
    <property type="entry name" value="POLY-BETA-1,6-N-ACETYL-D-GLUCOSAMINE SYNTHASE"/>
    <property type="match status" value="1"/>
</dbReference>
<dbReference type="CDD" id="cd02511">
    <property type="entry name" value="Beta4Glucosyltransferase"/>
    <property type="match status" value="1"/>
</dbReference>
<dbReference type="RefSeq" id="WP_108991625.1">
    <property type="nucleotide sequence ID" value="NZ_BDQX01000041.1"/>
</dbReference>
<organism evidence="3 4">
    <name type="scientific">Paenibacillus agaridevorans</name>
    <dbReference type="NCBI Taxonomy" id="171404"/>
    <lineage>
        <taxon>Bacteria</taxon>
        <taxon>Bacillati</taxon>
        <taxon>Bacillota</taxon>
        <taxon>Bacilli</taxon>
        <taxon>Bacillales</taxon>
        <taxon>Paenibacillaceae</taxon>
        <taxon>Paenibacillus</taxon>
    </lineage>
</organism>
<dbReference type="InterPro" id="IPR019734">
    <property type="entry name" value="TPR_rpt"/>
</dbReference>
<dbReference type="InterPro" id="IPR011990">
    <property type="entry name" value="TPR-like_helical_dom_sf"/>
</dbReference>
<evidence type="ECO:0000313" key="4">
    <source>
        <dbReference type="Proteomes" id="UP000245202"/>
    </source>
</evidence>
<dbReference type="Gene3D" id="3.90.550.10">
    <property type="entry name" value="Spore Coat Polysaccharide Biosynthesis Protein SpsA, Chain A"/>
    <property type="match status" value="1"/>
</dbReference>
<dbReference type="Pfam" id="PF13181">
    <property type="entry name" value="TPR_8"/>
    <property type="match status" value="1"/>
</dbReference>
<dbReference type="Gene3D" id="1.25.40.10">
    <property type="entry name" value="Tetratricopeptide repeat domain"/>
    <property type="match status" value="1"/>
</dbReference>
<dbReference type="InterPro" id="IPR001173">
    <property type="entry name" value="Glyco_trans_2-like"/>
</dbReference>
<dbReference type="AlphaFoldDB" id="A0A2R5EIE2"/>
<dbReference type="Pfam" id="PF00535">
    <property type="entry name" value="Glycos_transf_2"/>
    <property type="match status" value="1"/>
</dbReference>
<dbReference type="EMBL" id="BDQX01000041">
    <property type="protein sequence ID" value="GBG06287.1"/>
    <property type="molecule type" value="Genomic_DNA"/>
</dbReference>
<reference evidence="3 4" key="1">
    <citation type="submission" date="2017-08" db="EMBL/GenBank/DDBJ databases">
        <title>Substantial Increase in Enzyme Production by Combined Drug-Resistance Mutations in Paenibacillus agaridevorans.</title>
        <authorList>
            <person name="Tanaka Y."/>
            <person name="Funane K."/>
            <person name="Hosaka T."/>
            <person name="Shiwa Y."/>
            <person name="Fujita N."/>
            <person name="Miyazaki T."/>
            <person name="Yoshikawa H."/>
            <person name="Murakami K."/>
            <person name="Kasahara K."/>
            <person name="Inaoka T."/>
            <person name="Hiraga Y."/>
            <person name="Ochi K."/>
        </authorList>
    </citation>
    <scope>NUCLEOTIDE SEQUENCE [LARGE SCALE GENOMIC DNA]</scope>
    <source>
        <strain evidence="3 4">T-3040</strain>
    </source>
</reference>
<dbReference type="SUPFAM" id="SSF48452">
    <property type="entry name" value="TPR-like"/>
    <property type="match status" value="1"/>
</dbReference>
<dbReference type="SUPFAM" id="SSF53448">
    <property type="entry name" value="Nucleotide-diphospho-sugar transferases"/>
    <property type="match status" value="1"/>
</dbReference>
<evidence type="ECO:0000259" key="2">
    <source>
        <dbReference type="Pfam" id="PF00535"/>
    </source>
</evidence>
<evidence type="ECO:0000256" key="1">
    <source>
        <dbReference type="PROSITE-ProRule" id="PRU00339"/>
    </source>
</evidence>
<keyword evidence="4" id="KW-1185">Reference proteome</keyword>
<dbReference type="InterPro" id="IPR029044">
    <property type="entry name" value="Nucleotide-diphossugar_trans"/>
</dbReference>
<evidence type="ECO:0000313" key="3">
    <source>
        <dbReference type="EMBL" id="GBG06287.1"/>
    </source>
</evidence>
<name>A0A2R5EIE2_9BACL</name>
<feature type="domain" description="Glycosyltransferase 2-like" evidence="2">
    <location>
        <begin position="5"/>
        <end position="113"/>
    </location>
</feature>
<feature type="repeat" description="TPR" evidence="1">
    <location>
        <begin position="264"/>
        <end position="297"/>
    </location>
</feature>
<dbReference type="Proteomes" id="UP000245202">
    <property type="component" value="Unassembled WGS sequence"/>
</dbReference>